<dbReference type="GeneID" id="106777366"/>
<gene>
    <name evidence="11" type="primary">LOC106777366</name>
</gene>
<evidence type="ECO:0000313" key="11">
    <source>
        <dbReference type="RefSeq" id="XP_014520432.2"/>
    </source>
</evidence>
<keyword evidence="7 9" id="KW-0472">Membrane</keyword>
<sequence>MLHFNMSKSTNSVFKSFHTLLYIYISFMASLDGQKSNETPPNHVEIPVGAVGVEPKANREILEEKNIDYSQRANWVRAAVLGANDGLVSVASLMMGVGAVKEQMTAMLLAGFAGLIAGACSMAIGEFVSVYTQYDIEIAQMKRERENKSIRDGVSEEAEREKLPNPFQAAVASALAFSVGAVVPLLSAAFIKNHKIRLGVVVTVASLTLVVFGGLGAVVGKTPITKSCLRVLIGGWMAMTVTFGFTKLFAFAGI</sequence>
<evidence type="ECO:0000256" key="2">
    <source>
        <dbReference type="ARBA" id="ARBA00007049"/>
    </source>
</evidence>
<dbReference type="GO" id="GO:0140315">
    <property type="term" value="F:iron ion sequestering activity"/>
    <property type="evidence" value="ECO:0007669"/>
    <property type="project" value="UniProtKB-UniRule"/>
</dbReference>
<dbReference type="InterPro" id="IPR008217">
    <property type="entry name" value="Ccc1_fam"/>
</dbReference>
<evidence type="ECO:0000256" key="3">
    <source>
        <dbReference type="ARBA" id="ARBA00022496"/>
    </source>
</evidence>
<comment type="caution">
    <text evidence="9">Lacks conserved residue(s) required for the propagation of feature annotation.</text>
</comment>
<comment type="function">
    <text evidence="9">Vacuolar Fe(2+) uptake transporter.</text>
</comment>
<evidence type="ECO:0000256" key="4">
    <source>
        <dbReference type="ARBA" id="ARBA00022554"/>
    </source>
</evidence>
<reference evidence="10" key="1">
    <citation type="journal article" date="2014" name="Nat. Commun.">
        <title>Genome sequence of mungbean and insights into evolution within Vigna species.</title>
        <authorList>
            <person name="Kang Y.J."/>
            <person name="Kim S.K."/>
            <person name="Kim M.Y."/>
            <person name="Lestari P."/>
            <person name="Kim K.H."/>
            <person name="Ha B.K."/>
            <person name="Jun T.H."/>
            <person name="Hwang W.J."/>
            <person name="Lee T."/>
            <person name="Lee J."/>
            <person name="Shim S."/>
            <person name="Yoon M.Y."/>
            <person name="Jang Y.E."/>
            <person name="Han K.S."/>
            <person name="Taeprayoon P."/>
            <person name="Yoon N."/>
            <person name="Somta P."/>
            <person name="Tanya P."/>
            <person name="Kim K.S."/>
            <person name="Gwag J.G."/>
            <person name="Moon J.K."/>
            <person name="Lee Y.H."/>
            <person name="Park B.S."/>
            <person name="Bombarely A."/>
            <person name="Doyle J.J."/>
            <person name="Jackson S.A."/>
            <person name="Schafleitner R."/>
            <person name="Srinives P."/>
            <person name="Varshney R.K."/>
            <person name="Lee S.H."/>
        </authorList>
    </citation>
    <scope>NUCLEOTIDE SEQUENCE [LARGE SCALE GENOMIC DNA]</scope>
    <source>
        <strain evidence="10">cv. VC1973A</strain>
    </source>
</reference>
<evidence type="ECO:0000256" key="6">
    <source>
        <dbReference type="ARBA" id="ARBA00022989"/>
    </source>
</evidence>
<dbReference type="STRING" id="3916.A0A1S3VQG6"/>
<dbReference type="CDD" id="cd02436">
    <property type="entry name" value="Nodulin-21"/>
    <property type="match status" value="1"/>
</dbReference>
<keyword evidence="6 9" id="KW-1133">Transmembrane helix</keyword>
<feature type="transmembrane region" description="Helical" evidence="9">
    <location>
        <begin position="231"/>
        <end position="252"/>
    </location>
</feature>
<evidence type="ECO:0000256" key="9">
    <source>
        <dbReference type="RuleBase" id="RU369115"/>
    </source>
</evidence>
<reference evidence="11" key="2">
    <citation type="submission" date="2025-08" db="UniProtKB">
        <authorList>
            <consortium name="RefSeq"/>
        </authorList>
    </citation>
    <scope>IDENTIFICATION</scope>
    <source>
        <tissue evidence="11">Leaf</tissue>
    </source>
</reference>
<dbReference type="GO" id="GO:0005381">
    <property type="term" value="F:iron ion transmembrane transporter activity"/>
    <property type="evidence" value="ECO:0007669"/>
    <property type="project" value="UniProtKB-UniRule"/>
</dbReference>
<proteinExistence type="inferred from homology"/>
<keyword evidence="3" id="KW-0408">Iron</keyword>
<dbReference type="AlphaFoldDB" id="A0A1S3VQG6"/>
<dbReference type="Pfam" id="PF01988">
    <property type="entry name" value="VIT1"/>
    <property type="match status" value="2"/>
</dbReference>
<name>A0A1S3VQG6_VIGRR</name>
<evidence type="ECO:0000256" key="7">
    <source>
        <dbReference type="ARBA" id="ARBA00023136"/>
    </source>
</evidence>
<dbReference type="KEGG" id="vra:106777366"/>
<evidence type="ECO:0000256" key="5">
    <source>
        <dbReference type="ARBA" id="ARBA00022692"/>
    </source>
</evidence>
<keyword evidence="9" id="KW-0813">Transport</keyword>
<comment type="subcellular location">
    <subcellularLocation>
        <location evidence="1 9">Vacuole membrane</location>
        <topology evidence="1 9">Multi-pass membrane protein</topology>
    </subcellularLocation>
</comment>
<dbReference type="GO" id="GO:0030026">
    <property type="term" value="P:intracellular manganese ion homeostasis"/>
    <property type="evidence" value="ECO:0007669"/>
    <property type="project" value="InterPro"/>
</dbReference>
<organism evidence="10 11">
    <name type="scientific">Vigna radiata var. radiata</name>
    <name type="common">Mung bean</name>
    <name type="synonym">Phaseolus aureus</name>
    <dbReference type="NCBI Taxonomy" id="3916"/>
    <lineage>
        <taxon>Eukaryota</taxon>
        <taxon>Viridiplantae</taxon>
        <taxon>Streptophyta</taxon>
        <taxon>Embryophyta</taxon>
        <taxon>Tracheophyta</taxon>
        <taxon>Spermatophyta</taxon>
        <taxon>Magnoliopsida</taxon>
        <taxon>eudicotyledons</taxon>
        <taxon>Gunneridae</taxon>
        <taxon>Pentapetalae</taxon>
        <taxon>rosids</taxon>
        <taxon>fabids</taxon>
        <taxon>Fabales</taxon>
        <taxon>Fabaceae</taxon>
        <taxon>Papilionoideae</taxon>
        <taxon>50 kb inversion clade</taxon>
        <taxon>NPAAA clade</taxon>
        <taxon>indigoferoid/millettioid clade</taxon>
        <taxon>Phaseoleae</taxon>
        <taxon>Vigna</taxon>
    </lineage>
</organism>
<keyword evidence="3" id="KW-0410">Iron transport</keyword>
<keyword evidence="4 9" id="KW-0926">Vacuole</keyword>
<evidence type="ECO:0000256" key="1">
    <source>
        <dbReference type="ARBA" id="ARBA00004128"/>
    </source>
</evidence>
<keyword evidence="5 9" id="KW-0812">Transmembrane</keyword>
<dbReference type="RefSeq" id="XP_014520432.2">
    <property type="nucleotide sequence ID" value="XM_014664946.2"/>
</dbReference>
<feature type="transmembrane region" description="Helical" evidence="9">
    <location>
        <begin position="75"/>
        <end position="94"/>
    </location>
</feature>
<comment type="catalytic activity">
    <reaction evidence="8">
        <text>Fe(2+)(in) = Fe(2+)(out)</text>
        <dbReference type="Rhea" id="RHEA:28486"/>
        <dbReference type="ChEBI" id="CHEBI:29033"/>
    </reaction>
    <physiologicalReaction direction="left-to-right" evidence="8">
        <dbReference type="Rhea" id="RHEA:28487"/>
    </physiologicalReaction>
</comment>
<feature type="transmembrane region" description="Helical" evidence="9">
    <location>
        <begin position="198"/>
        <end position="219"/>
    </location>
</feature>
<dbReference type="PANTHER" id="PTHR31851">
    <property type="entry name" value="FE(2+)/MN(2+) TRANSPORTER PCL1"/>
    <property type="match status" value="1"/>
</dbReference>
<keyword evidence="10" id="KW-1185">Reference proteome</keyword>
<dbReference type="OrthoDB" id="73465at2759"/>
<dbReference type="GO" id="GO:0005384">
    <property type="term" value="F:manganese ion transmembrane transporter activity"/>
    <property type="evidence" value="ECO:0007669"/>
    <property type="project" value="InterPro"/>
</dbReference>
<feature type="transmembrane region" description="Helical" evidence="9">
    <location>
        <begin position="169"/>
        <end position="191"/>
    </location>
</feature>
<dbReference type="Proteomes" id="UP000087766">
    <property type="component" value="Chromosome 11"/>
</dbReference>
<comment type="similarity">
    <text evidence="2 9">Belongs to the CCC1 family.</text>
</comment>
<feature type="transmembrane region" description="Helical" evidence="9">
    <location>
        <begin position="106"/>
        <end position="124"/>
    </location>
</feature>
<evidence type="ECO:0000256" key="8">
    <source>
        <dbReference type="ARBA" id="ARBA00044464"/>
    </source>
</evidence>
<accession>A0A1S3VQG6</accession>
<evidence type="ECO:0000313" key="10">
    <source>
        <dbReference type="Proteomes" id="UP000087766"/>
    </source>
</evidence>
<keyword evidence="9" id="KW-0406">Ion transport</keyword>
<dbReference type="GO" id="GO:0005774">
    <property type="term" value="C:vacuolar membrane"/>
    <property type="evidence" value="ECO:0007669"/>
    <property type="project" value="UniProtKB-SubCell"/>
</dbReference>
<feature type="transmembrane region" description="Helical" evidence="9">
    <location>
        <begin position="12"/>
        <end position="31"/>
    </location>
</feature>
<protein>
    <recommendedName>
        <fullName evidence="9">Vacuolar iron transporter</fullName>
    </recommendedName>
</protein>